<accession>A0A3B0SC80</accession>
<protein>
    <submittedName>
        <fullName evidence="1">Uncharacterized protein</fullName>
    </submittedName>
</protein>
<reference evidence="1" key="1">
    <citation type="submission" date="2018-06" db="EMBL/GenBank/DDBJ databases">
        <authorList>
            <person name="Zhirakovskaya E."/>
        </authorList>
    </citation>
    <scope>NUCLEOTIDE SEQUENCE</scope>
</reference>
<sequence length="96" mass="10874">MIRVAFGFAIVAAILLLVFAGAERYADRSVLQRFCADRVEVIKRVELILTKSEPVGEGSKRPFVVAARLIFLIPQRQSESLGDYLARLRRHLDKEC</sequence>
<dbReference type="EMBL" id="UOEC01000103">
    <property type="protein sequence ID" value="VAV92645.1"/>
    <property type="molecule type" value="Genomic_DNA"/>
</dbReference>
<proteinExistence type="predicted"/>
<organism evidence="1">
    <name type="scientific">hydrothermal vent metagenome</name>
    <dbReference type="NCBI Taxonomy" id="652676"/>
    <lineage>
        <taxon>unclassified sequences</taxon>
        <taxon>metagenomes</taxon>
        <taxon>ecological metagenomes</taxon>
    </lineage>
</organism>
<evidence type="ECO:0000313" key="1">
    <source>
        <dbReference type="EMBL" id="VAV92645.1"/>
    </source>
</evidence>
<name>A0A3B0SC80_9ZZZZ</name>
<dbReference type="AlphaFoldDB" id="A0A3B0SC80"/>
<gene>
    <name evidence="1" type="ORF">MNBD_ALPHA08-2212</name>
</gene>